<sequence length="93" mass="10815">MSGDSSSRAVPYPVRVYRFNSQTERRKKSLIFRSNQRLVGGYVFQDQAKVKAVRKPVTNYFRIPSMPGTMKTPFLVCQCFDQARDSLYFTPCY</sequence>
<dbReference type="Proteomes" id="UP000735302">
    <property type="component" value="Unassembled WGS sequence"/>
</dbReference>
<evidence type="ECO:0000313" key="2">
    <source>
        <dbReference type="Proteomes" id="UP000735302"/>
    </source>
</evidence>
<reference evidence="1 2" key="1">
    <citation type="journal article" date="2021" name="Elife">
        <title>Chloroplast acquisition without the gene transfer in kleptoplastic sea slugs, Plakobranchus ocellatus.</title>
        <authorList>
            <person name="Maeda T."/>
            <person name="Takahashi S."/>
            <person name="Yoshida T."/>
            <person name="Shimamura S."/>
            <person name="Takaki Y."/>
            <person name="Nagai Y."/>
            <person name="Toyoda A."/>
            <person name="Suzuki Y."/>
            <person name="Arimoto A."/>
            <person name="Ishii H."/>
            <person name="Satoh N."/>
            <person name="Nishiyama T."/>
            <person name="Hasebe M."/>
            <person name="Maruyama T."/>
            <person name="Minagawa J."/>
            <person name="Obokata J."/>
            <person name="Shigenobu S."/>
        </authorList>
    </citation>
    <scope>NUCLEOTIDE SEQUENCE [LARGE SCALE GENOMIC DNA]</scope>
</reference>
<keyword evidence="2" id="KW-1185">Reference proteome</keyword>
<evidence type="ECO:0000313" key="1">
    <source>
        <dbReference type="EMBL" id="GFN97885.1"/>
    </source>
</evidence>
<name>A0AAV3ZTN0_9GAST</name>
<organism evidence="1 2">
    <name type="scientific">Plakobranchus ocellatus</name>
    <dbReference type="NCBI Taxonomy" id="259542"/>
    <lineage>
        <taxon>Eukaryota</taxon>
        <taxon>Metazoa</taxon>
        <taxon>Spiralia</taxon>
        <taxon>Lophotrochozoa</taxon>
        <taxon>Mollusca</taxon>
        <taxon>Gastropoda</taxon>
        <taxon>Heterobranchia</taxon>
        <taxon>Euthyneura</taxon>
        <taxon>Panpulmonata</taxon>
        <taxon>Sacoglossa</taxon>
        <taxon>Placobranchoidea</taxon>
        <taxon>Plakobranchidae</taxon>
        <taxon>Plakobranchus</taxon>
    </lineage>
</organism>
<comment type="caution">
    <text evidence="1">The sequence shown here is derived from an EMBL/GenBank/DDBJ whole genome shotgun (WGS) entry which is preliminary data.</text>
</comment>
<gene>
    <name evidence="1" type="ORF">PoB_002439100</name>
</gene>
<dbReference type="EMBL" id="BLXT01002816">
    <property type="protein sequence ID" value="GFN97885.1"/>
    <property type="molecule type" value="Genomic_DNA"/>
</dbReference>
<dbReference type="AlphaFoldDB" id="A0AAV3ZTN0"/>
<protein>
    <submittedName>
        <fullName evidence="1">Alpha-2-macroglobulin-like protein</fullName>
    </submittedName>
</protein>
<proteinExistence type="predicted"/>
<accession>A0AAV3ZTN0</accession>